<dbReference type="InterPro" id="IPR019285">
    <property type="entry name" value="DUF2336"/>
</dbReference>
<dbReference type="PIRSF" id="PIRSF035865">
    <property type="entry name" value="UCP035865"/>
    <property type="match status" value="1"/>
</dbReference>
<organism evidence="1 2">
    <name type="scientific">Henriciella mobilis</name>
    <dbReference type="NCBI Taxonomy" id="2305467"/>
    <lineage>
        <taxon>Bacteria</taxon>
        <taxon>Pseudomonadati</taxon>
        <taxon>Pseudomonadota</taxon>
        <taxon>Alphaproteobacteria</taxon>
        <taxon>Hyphomonadales</taxon>
        <taxon>Hyphomonadaceae</taxon>
        <taxon>Henriciella</taxon>
    </lineage>
</organism>
<dbReference type="AlphaFoldDB" id="A0A399RA09"/>
<dbReference type="EMBL" id="QWFX01000013">
    <property type="protein sequence ID" value="RIJ28270.1"/>
    <property type="molecule type" value="Genomic_DNA"/>
</dbReference>
<protein>
    <submittedName>
        <fullName evidence="1">DUF2336 domain-containing protein</fullName>
    </submittedName>
</protein>
<accession>A0A399RA09</accession>
<dbReference type="OrthoDB" id="9798569at2"/>
<sequence>MGIATMRSHLSQGDIEKLMRGETSEERAGIAHRLCRRIAADPLTDEERAHAEEIIKILADDAADLVRRTLSVTLRNSPRLPRDVALQLAQDIEEVAVPVLEFSPSFTDEDLIELVLAVTASKQAAIASRRYVNEELTDVIAEHGAPEAVSVLTRNKGAAWTNSAFEHSIRRFHDNDDIKEGIISREQIPIHIAEKLVSLVSGQAFDLLVNKHELPAQIAIDLAAGARERATIDLVEQADRTQDMEYFVHQLDLNGRLTYSLIMRALCVGHMKFVEYALAELSGVPHNRVWLMIHDAGPSGLAAVFDRAGLPRKLLPAFKAAVTVYHETELDGGANDKARFRSRMIERVLTQFQAIPKADLDYLLEKLDIYSEQAEVQEETEQENVRYIGNA</sequence>
<gene>
    <name evidence="1" type="ORF">D1223_12780</name>
</gene>
<proteinExistence type="predicted"/>
<reference evidence="1 2" key="1">
    <citation type="submission" date="2018-08" db="EMBL/GenBank/DDBJ databases">
        <title>Henriciella mobilis sp. nov., isolated from seawater.</title>
        <authorList>
            <person name="Cheng H."/>
            <person name="Wu Y.-H."/>
            <person name="Xu X.-W."/>
            <person name="Guo L.-L."/>
        </authorList>
    </citation>
    <scope>NUCLEOTIDE SEQUENCE [LARGE SCALE GENOMIC DNA]</scope>
    <source>
        <strain evidence="1 2">JN25</strain>
    </source>
</reference>
<evidence type="ECO:0000313" key="2">
    <source>
        <dbReference type="Proteomes" id="UP000266385"/>
    </source>
</evidence>
<dbReference type="RefSeq" id="WP_119376805.1">
    <property type="nucleotide sequence ID" value="NZ_QWFX01000013.1"/>
</dbReference>
<dbReference type="Pfam" id="PF10098">
    <property type="entry name" value="DUF2336"/>
    <property type="match status" value="1"/>
</dbReference>
<dbReference type="InterPro" id="IPR014598">
    <property type="entry name" value="UCP035865"/>
</dbReference>
<name>A0A399RA09_9PROT</name>
<keyword evidence="2" id="KW-1185">Reference proteome</keyword>
<evidence type="ECO:0000313" key="1">
    <source>
        <dbReference type="EMBL" id="RIJ28270.1"/>
    </source>
</evidence>
<comment type="caution">
    <text evidence="1">The sequence shown here is derived from an EMBL/GenBank/DDBJ whole genome shotgun (WGS) entry which is preliminary data.</text>
</comment>
<dbReference type="Proteomes" id="UP000266385">
    <property type="component" value="Unassembled WGS sequence"/>
</dbReference>